<dbReference type="EMBL" id="JAACJJ010000003">
    <property type="protein sequence ID" value="KAF5328795.1"/>
    <property type="molecule type" value="Genomic_DNA"/>
</dbReference>
<evidence type="ECO:0000313" key="3">
    <source>
        <dbReference type="Proteomes" id="UP000567179"/>
    </source>
</evidence>
<organism evidence="2 3">
    <name type="scientific">Psilocybe cf. subviscida</name>
    <dbReference type="NCBI Taxonomy" id="2480587"/>
    <lineage>
        <taxon>Eukaryota</taxon>
        <taxon>Fungi</taxon>
        <taxon>Dikarya</taxon>
        <taxon>Basidiomycota</taxon>
        <taxon>Agaricomycotina</taxon>
        <taxon>Agaricomycetes</taxon>
        <taxon>Agaricomycetidae</taxon>
        <taxon>Agaricales</taxon>
        <taxon>Agaricineae</taxon>
        <taxon>Strophariaceae</taxon>
        <taxon>Psilocybe</taxon>
    </lineage>
</organism>
<dbReference type="OrthoDB" id="2628807at2759"/>
<keyword evidence="3" id="KW-1185">Reference proteome</keyword>
<feature type="compositionally biased region" description="Polar residues" evidence="1">
    <location>
        <begin position="1"/>
        <end position="13"/>
    </location>
</feature>
<evidence type="ECO:0000256" key="1">
    <source>
        <dbReference type="SAM" id="MobiDB-lite"/>
    </source>
</evidence>
<dbReference type="AlphaFoldDB" id="A0A8H5F9I7"/>
<proteinExistence type="predicted"/>
<sequence>MAPRNSPSISPSRAGQHDRPYARDGQEEVPIFSPRNTMDIVIMSAVDNNTIGWATDYRAICDYIDAKDRTSSMMKHNCSAEEVPTLESQYFDNILGRTPATDAMGVSASHSCNIRNSTNRRFSGNYFASNIAMDLQIKPRAGQPASIRAMPSCPEFSIRLWPSCGFQFGMDFIKSNTGEPVNLSHRFHLCRLCDLLDSGPELPSTMHIGTYKSGLPLEQGEEIYYLHAGQEYVVQDTLQTPLADAHISAAPHEEMDTMQQQVIDEPIVRLLKFSVPKHPYDIVKPLPPSVVFDELQFSLDS</sequence>
<name>A0A8H5F9I7_9AGAR</name>
<feature type="region of interest" description="Disordered" evidence="1">
    <location>
        <begin position="1"/>
        <end position="30"/>
    </location>
</feature>
<dbReference type="Proteomes" id="UP000567179">
    <property type="component" value="Unassembled WGS sequence"/>
</dbReference>
<protein>
    <submittedName>
        <fullName evidence="2">Uncharacterized protein</fullName>
    </submittedName>
</protein>
<evidence type="ECO:0000313" key="2">
    <source>
        <dbReference type="EMBL" id="KAF5328795.1"/>
    </source>
</evidence>
<accession>A0A8H5F9I7</accession>
<feature type="compositionally biased region" description="Basic and acidic residues" evidence="1">
    <location>
        <begin position="15"/>
        <end position="26"/>
    </location>
</feature>
<reference evidence="2 3" key="1">
    <citation type="journal article" date="2020" name="ISME J.">
        <title>Uncovering the hidden diversity of litter-decomposition mechanisms in mushroom-forming fungi.</title>
        <authorList>
            <person name="Floudas D."/>
            <person name="Bentzer J."/>
            <person name="Ahren D."/>
            <person name="Johansson T."/>
            <person name="Persson P."/>
            <person name="Tunlid A."/>
        </authorList>
    </citation>
    <scope>NUCLEOTIDE SEQUENCE [LARGE SCALE GENOMIC DNA]</scope>
    <source>
        <strain evidence="2 3">CBS 101986</strain>
    </source>
</reference>
<gene>
    <name evidence="2" type="ORF">D9619_011669</name>
</gene>
<comment type="caution">
    <text evidence="2">The sequence shown here is derived from an EMBL/GenBank/DDBJ whole genome shotgun (WGS) entry which is preliminary data.</text>
</comment>